<gene>
    <name evidence="2" type="ORF">URODEC1_LOCUS24493</name>
</gene>
<proteinExistence type="predicted"/>
<accession>A0ABC8XKN2</accession>
<sequence length="433" mass="48901">MGEEASVRGQGAMGKGDHERKRTSRRRRRRRRRHFYLVFDDWSWGYSIRKVDLSSSSSSVPADRDICRRCRGRRDRRHRRGEQRLPPAVFHLEGPRGSPFFFTSAFGTKIVALHHRDAPVWPDTPFISPRLPPPLVPNPPSPVFDVRARALGSCRRHEGSVRFHPTYIPAGDDRLFALCHGPSFHLLHRTAPPDEPWRAVPAPPVGDYFFAASHAVHPDGRTVFVSFSLGTDATYSFHMPEEEEEEGFVGWKPRGKWKLPRPALLDRDLNAWVGISCAMDQGVYGHACALDVVPADPGDSGGDGRPPAWKLSKEKLVRKQRAKTHVGIGTLLYMGRKSRYCLVECFRAEDQDSSKDDDVVGESDEEDDTEESDDGDEEDQGTGAYRLRVTTFSLKLDENGDLTIGNSRRVRYFSVSEGTTAGFVRWNPVAFWM</sequence>
<dbReference type="InterPro" id="IPR012871">
    <property type="entry name" value="DUF1668_ORYSA"/>
</dbReference>
<feature type="region of interest" description="Disordered" evidence="1">
    <location>
        <begin position="353"/>
        <end position="383"/>
    </location>
</feature>
<evidence type="ECO:0008006" key="4">
    <source>
        <dbReference type="Google" id="ProtNLM"/>
    </source>
</evidence>
<feature type="compositionally biased region" description="Acidic residues" evidence="1">
    <location>
        <begin position="359"/>
        <end position="380"/>
    </location>
</feature>
<protein>
    <recommendedName>
        <fullName evidence="4">DUF1618 domain-containing protein</fullName>
    </recommendedName>
</protein>
<dbReference type="AlphaFoldDB" id="A0ABC8XKN2"/>
<dbReference type="Proteomes" id="UP001497457">
    <property type="component" value="Chromosome 14rd"/>
</dbReference>
<evidence type="ECO:0000313" key="3">
    <source>
        <dbReference type="Proteomes" id="UP001497457"/>
    </source>
</evidence>
<organism evidence="2 3">
    <name type="scientific">Urochloa decumbens</name>
    <dbReference type="NCBI Taxonomy" id="240449"/>
    <lineage>
        <taxon>Eukaryota</taxon>
        <taxon>Viridiplantae</taxon>
        <taxon>Streptophyta</taxon>
        <taxon>Embryophyta</taxon>
        <taxon>Tracheophyta</taxon>
        <taxon>Spermatophyta</taxon>
        <taxon>Magnoliopsida</taxon>
        <taxon>Liliopsida</taxon>
        <taxon>Poales</taxon>
        <taxon>Poaceae</taxon>
        <taxon>PACMAD clade</taxon>
        <taxon>Panicoideae</taxon>
        <taxon>Panicodae</taxon>
        <taxon>Paniceae</taxon>
        <taxon>Melinidinae</taxon>
        <taxon>Urochloa</taxon>
    </lineage>
</organism>
<dbReference type="Pfam" id="PF07893">
    <property type="entry name" value="DUF1668"/>
    <property type="match status" value="1"/>
</dbReference>
<feature type="region of interest" description="Disordered" evidence="1">
    <location>
        <begin position="1"/>
        <end position="28"/>
    </location>
</feature>
<dbReference type="PANTHER" id="PTHR33085">
    <property type="entry name" value="OS12G0113100 PROTEIN-RELATED"/>
    <property type="match status" value="1"/>
</dbReference>
<evidence type="ECO:0000313" key="2">
    <source>
        <dbReference type="EMBL" id="CAL4927355.1"/>
    </source>
</evidence>
<keyword evidence="3" id="KW-1185">Reference proteome</keyword>
<evidence type="ECO:0000256" key="1">
    <source>
        <dbReference type="SAM" id="MobiDB-lite"/>
    </source>
</evidence>
<dbReference type="EMBL" id="OZ075124">
    <property type="protein sequence ID" value="CAL4927355.1"/>
    <property type="molecule type" value="Genomic_DNA"/>
</dbReference>
<name>A0ABC8XKN2_9POAL</name>
<dbReference type="PANTHER" id="PTHR33085:SF62">
    <property type="entry name" value="OS03G0632600 PROTEIN"/>
    <property type="match status" value="1"/>
</dbReference>
<reference evidence="2" key="1">
    <citation type="submission" date="2024-10" db="EMBL/GenBank/DDBJ databases">
        <authorList>
            <person name="Ryan C."/>
        </authorList>
    </citation>
    <scope>NUCLEOTIDE SEQUENCE [LARGE SCALE GENOMIC DNA]</scope>
</reference>